<keyword evidence="3" id="KW-1185">Reference proteome</keyword>
<dbReference type="RefSeq" id="WP_007259349.1">
    <property type="nucleotide sequence ID" value="NZ_AOHZ01000047.1"/>
</dbReference>
<evidence type="ECO:0000313" key="3">
    <source>
        <dbReference type="Proteomes" id="UP000011602"/>
    </source>
</evidence>
<proteinExistence type="predicted"/>
<dbReference type="AlphaFoldDB" id="L9X5K1"/>
<accession>L9X5K1</accession>
<dbReference type="InterPro" id="IPR057179">
    <property type="entry name" value="DUF7857"/>
</dbReference>
<dbReference type="Proteomes" id="UP000011602">
    <property type="component" value="Unassembled WGS sequence"/>
</dbReference>
<protein>
    <submittedName>
        <fullName evidence="2">Uncharacterized protein</fullName>
    </submittedName>
</protein>
<comment type="caution">
    <text evidence="2">The sequence shown here is derived from an EMBL/GenBank/DDBJ whole genome shotgun (WGS) entry which is preliminary data.</text>
</comment>
<gene>
    <name evidence="2" type="ORF">C493_10333</name>
</gene>
<name>L9X5K1_9EURY</name>
<dbReference type="OrthoDB" id="193731at2157"/>
<dbReference type="EMBL" id="AOHZ01000047">
    <property type="protein sequence ID" value="ELY55868.1"/>
    <property type="molecule type" value="Genomic_DNA"/>
</dbReference>
<dbReference type="Pfam" id="PF25256">
    <property type="entry name" value="DUF7857"/>
    <property type="match status" value="1"/>
</dbReference>
<reference evidence="2 3" key="1">
    <citation type="journal article" date="2014" name="PLoS Genet.">
        <title>Phylogenetically driven sequencing of extremely halophilic archaea reveals strategies for static and dynamic osmo-response.</title>
        <authorList>
            <person name="Becker E.A."/>
            <person name="Seitzer P.M."/>
            <person name="Tritt A."/>
            <person name="Larsen D."/>
            <person name="Krusor M."/>
            <person name="Yao A.I."/>
            <person name="Wu D."/>
            <person name="Madern D."/>
            <person name="Eisen J.A."/>
            <person name="Darling A.E."/>
            <person name="Facciotti M.T."/>
        </authorList>
    </citation>
    <scope>NUCLEOTIDE SEQUENCE [LARGE SCALE GENOMIC DNA]</scope>
    <source>
        <strain evidence="2 3">JCM 12255</strain>
    </source>
</reference>
<evidence type="ECO:0000256" key="1">
    <source>
        <dbReference type="SAM" id="MobiDB-lite"/>
    </source>
</evidence>
<sequence length="122" mass="13248">MVEVEATCDRRGDVTLVRGLVTNTRSTPQRIRLRSRLEGPVWTPDGTTIAVPAWDADEGSWTATVRPGRTRGLGFASPAPPVETPIELVGARRTDDEPATSRTAVDDLEAWAPPSDVLSREL</sequence>
<dbReference type="PATRIC" id="fig|1227499.3.peg.2094"/>
<dbReference type="eggNOG" id="arCOG06335">
    <property type="taxonomic scope" value="Archaea"/>
</dbReference>
<dbReference type="STRING" id="1227499.C493_10333"/>
<organism evidence="2 3">
    <name type="scientific">Natronolimnohabitans innermongolicus JCM 12255</name>
    <dbReference type="NCBI Taxonomy" id="1227499"/>
    <lineage>
        <taxon>Archaea</taxon>
        <taxon>Methanobacteriati</taxon>
        <taxon>Methanobacteriota</taxon>
        <taxon>Stenosarchaea group</taxon>
        <taxon>Halobacteria</taxon>
        <taxon>Halobacteriales</taxon>
        <taxon>Natrialbaceae</taxon>
        <taxon>Natronolimnohabitans</taxon>
    </lineage>
</organism>
<evidence type="ECO:0000313" key="2">
    <source>
        <dbReference type="EMBL" id="ELY55868.1"/>
    </source>
</evidence>
<feature type="region of interest" description="Disordered" evidence="1">
    <location>
        <begin position="69"/>
        <end position="122"/>
    </location>
</feature>